<dbReference type="Gene3D" id="3.30.420.10">
    <property type="entry name" value="Ribonuclease H-like superfamily/Ribonuclease H"/>
    <property type="match status" value="1"/>
</dbReference>
<proteinExistence type="predicted"/>
<name>A0A4Y2VHE7_ARAVE</name>
<evidence type="ECO:0000313" key="2">
    <source>
        <dbReference type="Proteomes" id="UP000499080"/>
    </source>
</evidence>
<sequence length="51" mass="5929">MTKLQSMPPNQLHTQWLRSYMVSALNWPALSPDFHPIENVWGILTSSVYQN</sequence>
<comment type="caution">
    <text evidence="1">The sequence shown here is derived from an EMBL/GenBank/DDBJ whole genome shotgun (WGS) entry which is preliminary data.</text>
</comment>
<protein>
    <recommendedName>
        <fullName evidence="3">Tc1-like transposase DDE domain-containing protein</fullName>
    </recommendedName>
</protein>
<gene>
    <name evidence="1" type="ORF">AVEN_27159_1</name>
</gene>
<evidence type="ECO:0008006" key="3">
    <source>
        <dbReference type="Google" id="ProtNLM"/>
    </source>
</evidence>
<dbReference type="AlphaFoldDB" id="A0A4Y2VHE7"/>
<reference evidence="1 2" key="1">
    <citation type="journal article" date="2019" name="Sci. Rep.">
        <title>Orb-weaving spider Araneus ventricosus genome elucidates the spidroin gene catalogue.</title>
        <authorList>
            <person name="Kono N."/>
            <person name="Nakamura H."/>
            <person name="Ohtoshi R."/>
            <person name="Moran D.A.P."/>
            <person name="Shinohara A."/>
            <person name="Yoshida Y."/>
            <person name="Fujiwara M."/>
            <person name="Mori M."/>
            <person name="Tomita M."/>
            <person name="Arakawa K."/>
        </authorList>
    </citation>
    <scope>NUCLEOTIDE SEQUENCE [LARGE SCALE GENOMIC DNA]</scope>
</reference>
<organism evidence="1 2">
    <name type="scientific">Araneus ventricosus</name>
    <name type="common">Orbweaver spider</name>
    <name type="synonym">Epeira ventricosa</name>
    <dbReference type="NCBI Taxonomy" id="182803"/>
    <lineage>
        <taxon>Eukaryota</taxon>
        <taxon>Metazoa</taxon>
        <taxon>Ecdysozoa</taxon>
        <taxon>Arthropoda</taxon>
        <taxon>Chelicerata</taxon>
        <taxon>Arachnida</taxon>
        <taxon>Araneae</taxon>
        <taxon>Araneomorphae</taxon>
        <taxon>Entelegynae</taxon>
        <taxon>Araneoidea</taxon>
        <taxon>Araneidae</taxon>
        <taxon>Araneus</taxon>
    </lineage>
</organism>
<dbReference type="Proteomes" id="UP000499080">
    <property type="component" value="Unassembled WGS sequence"/>
</dbReference>
<dbReference type="EMBL" id="BGPR01047031">
    <property type="protein sequence ID" value="GBO24022.1"/>
    <property type="molecule type" value="Genomic_DNA"/>
</dbReference>
<accession>A0A4Y2VHE7</accession>
<keyword evidence="2" id="KW-1185">Reference proteome</keyword>
<evidence type="ECO:0000313" key="1">
    <source>
        <dbReference type="EMBL" id="GBO24022.1"/>
    </source>
</evidence>
<feature type="non-terminal residue" evidence="1">
    <location>
        <position position="51"/>
    </location>
</feature>
<dbReference type="GO" id="GO:0003676">
    <property type="term" value="F:nucleic acid binding"/>
    <property type="evidence" value="ECO:0007669"/>
    <property type="project" value="InterPro"/>
</dbReference>
<dbReference type="OrthoDB" id="4843387at2759"/>
<dbReference type="InterPro" id="IPR036397">
    <property type="entry name" value="RNaseH_sf"/>
</dbReference>